<accession>A0ACA9RPD6</accession>
<dbReference type="Proteomes" id="UP000789920">
    <property type="component" value="Unassembled WGS sequence"/>
</dbReference>
<evidence type="ECO:0000313" key="2">
    <source>
        <dbReference type="Proteomes" id="UP000789920"/>
    </source>
</evidence>
<name>A0ACA9RPD6_9GLOM</name>
<reference evidence="1" key="1">
    <citation type="submission" date="2021-06" db="EMBL/GenBank/DDBJ databases">
        <authorList>
            <person name="Kallberg Y."/>
            <person name="Tangrot J."/>
            <person name="Rosling A."/>
        </authorList>
    </citation>
    <scope>NUCLEOTIDE SEQUENCE</scope>
    <source>
        <strain evidence="1">MA461A</strain>
    </source>
</reference>
<comment type="caution">
    <text evidence="1">The sequence shown here is derived from an EMBL/GenBank/DDBJ whole genome shotgun (WGS) entry which is preliminary data.</text>
</comment>
<keyword evidence="2" id="KW-1185">Reference proteome</keyword>
<feature type="non-terminal residue" evidence="1">
    <location>
        <position position="1"/>
    </location>
</feature>
<sequence length="90" mass="10001">ISIDLKTGDKKRFKEGFPLYQYIEPENSTYEFLSTKVEIKLKKANGISWSSLRVDEDFGSATTFGVQGGNATVGGKEYILAKDSPLYANQ</sequence>
<protein>
    <submittedName>
        <fullName evidence="1">12353_t:CDS:1</fullName>
    </submittedName>
</protein>
<dbReference type="EMBL" id="CAJVQC010061562">
    <property type="protein sequence ID" value="CAG8801903.1"/>
    <property type="molecule type" value="Genomic_DNA"/>
</dbReference>
<gene>
    <name evidence="1" type="ORF">RPERSI_LOCUS21208</name>
</gene>
<proteinExistence type="predicted"/>
<evidence type="ECO:0000313" key="1">
    <source>
        <dbReference type="EMBL" id="CAG8801903.1"/>
    </source>
</evidence>
<organism evidence="1 2">
    <name type="scientific">Racocetra persica</name>
    <dbReference type="NCBI Taxonomy" id="160502"/>
    <lineage>
        <taxon>Eukaryota</taxon>
        <taxon>Fungi</taxon>
        <taxon>Fungi incertae sedis</taxon>
        <taxon>Mucoromycota</taxon>
        <taxon>Glomeromycotina</taxon>
        <taxon>Glomeromycetes</taxon>
        <taxon>Diversisporales</taxon>
        <taxon>Gigasporaceae</taxon>
        <taxon>Racocetra</taxon>
    </lineage>
</organism>